<evidence type="ECO:0000256" key="1">
    <source>
        <dbReference type="SAM" id="SignalP"/>
    </source>
</evidence>
<dbReference type="Proteomes" id="UP000499080">
    <property type="component" value="Unassembled WGS sequence"/>
</dbReference>
<comment type="caution">
    <text evidence="2">The sequence shown here is derived from an EMBL/GenBank/DDBJ whole genome shotgun (WGS) entry which is preliminary data.</text>
</comment>
<feature type="non-terminal residue" evidence="2">
    <location>
        <position position="1"/>
    </location>
</feature>
<gene>
    <name evidence="2" type="ORF">AVEN_191763_1</name>
</gene>
<dbReference type="AlphaFoldDB" id="A0A4Y2WQE7"/>
<evidence type="ECO:0000313" key="3">
    <source>
        <dbReference type="Proteomes" id="UP000499080"/>
    </source>
</evidence>
<feature type="chain" id="PRO_5021290066" evidence="1">
    <location>
        <begin position="23"/>
        <end position="71"/>
    </location>
</feature>
<protein>
    <submittedName>
        <fullName evidence="2">Uncharacterized protein</fullName>
    </submittedName>
</protein>
<feature type="signal peptide" evidence="1">
    <location>
        <begin position="1"/>
        <end position="22"/>
    </location>
</feature>
<name>A0A4Y2WQE7_ARAVE</name>
<keyword evidence="1" id="KW-0732">Signal</keyword>
<evidence type="ECO:0000313" key="2">
    <source>
        <dbReference type="EMBL" id="GBO38432.1"/>
    </source>
</evidence>
<proteinExistence type="predicted"/>
<keyword evidence="3" id="KW-1185">Reference proteome</keyword>
<reference evidence="2 3" key="1">
    <citation type="journal article" date="2019" name="Sci. Rep.">
        <title>Orb-weaving spider Araneus ventricosus genome elucidates the spidroin gene catalogue.</title>
        <authorList>
            <person name="Kono N."/>
            <person name="Nakamura H."/>
            <person name="Ohtoshi R."/>
            <person name="Moran D.A.P."/>
            <person name="Shinohara A."/>
            <person name="Yoshida Y."/>
            <person name="Fujiwara M."/>
            <person name="Mori M."/>
            <person name="Tomita M."/>
            <person name="Arakawa K."/>
        </authorList>
    </citation>
    <scope>NUCLEOTIDE SEQUENCE [LARGE SCALE GENOMIC DNA]</scope>
</reference>
<organism evidence="2 3">
    <name type="scientific">Araneus ventricosus</name>
    <name type="common">Orbweaver spider</name>
    <name type="synonym">Epeira ventricosa</name>
    <dbReference type="NCBI Taxonomy" id="182803"/>
    <lineage>
        <taxon>Eukaryota</taxon>
        <taxon>Metazoa</taxon>
        <taxon>Ecdysozoa</taxon>
        <taxon>Arthropoda</taxon>
        <taxon>Chelicerata</taxon>
        <taxon>Arachnida</taxon>
        <taxon>Araneae</taxon>
        <taxon>Araneomorphae</taxon>
        <taxon>Entelegynae</taxon>
        <taxon>Araneoidea</taxon>
        <taxon>Araneidae</taxon>
        <taxon>Araneus</taxon>
    </lineage>
</organism>
<sequence length="71" mass="8046">RHEISSMALFPAIWMVFAPADGDLDELKFYIFLLLNHAQQRSSGNPCCVSEAFLCSRILSTEKGETDHKMK</sequence>
<dbReference type="EMBL" id="BGPR01063153">
    <property type="protein sequence ID" value="GBO38432.1"/>
    <property type="molecule type" value="Genomic_DNA"/>
</dbReference>
<accession>A0A4Y2WQE7</accession>